<dbReference type="Proteomes" id="UP000001064">
    <property type="component" value="Unassembled WGS sequence"/>
</dbReference>
<dbReference type="InterPro" id="IPR029026">
    <property type="entry name" value="tRNA_m1G_MTases_N"/>
</dbReference>
<dbReference type="InterPro" id="IPR029028">
    <property type="entry name" value="Alpha/beta_knot_MTases"/>
</dbReference>
<evidence type="ECO:0000256" key="3">
    <source>
        <dbReference type="SAM" id="MobiDB-lite"/>
    </source>
</evidence>
<dbReference type="Pfam" id="PF02598">
    <property type="entry name" value="Methyltrn_RNA_3"/>
    <property type="match status" value="1"/>
</dbReference>
<keyword evidence="5" id="KW-1185">Reference proteome</keyword>
<dbReference type="InterPro" id="IPR012340">
    <property type="entry name" value="NA-bd_OB-fold"/>
</dbReference>
<proteinExistence type="inferred from homology"/>
<dbReference type="AlphaFoldDB" id="F0ZFJ2"/>
<dbReference type="InParanoid" id="F0ZFJ2"/>
<dbReference type="OrthoDB" id="361029at2759"/>
<dbReference type="PANTHER" id="PTHR12150">
    <property type="entry name" value="CLASS IV SAM-BINDING METHYLTRANSFERASE-RELATED"/>
    <property type="match status" value="1"/>
</dbReference>
<sequence length="471" mass="54900">MVQKKKKSNQQKNVTNSSAVDGFNSLISFFDTGNNDNNEEETKFTALSQPTLEDIEKPQETQIEKPKVIPKKPKRKMIIDHQPNNTNTLSTEITNKDTTTNIETNDSNSNGSEISKILDFKKRELENKELDLMIKEKEIKKQKRDIKDEIDKIKISLNKQKLLLEQNKNSTVSIAIPSDCLKDIESEEMKTYVIEMISRQVTMNKIDEIIVYKTDDYDDTDNTQQSNLNLLLKILEYIETPSYLREELFNTLDKDFFYVDKLNRLNSTQEEVNADDKLYREGVVTDQQFRNQSIISVGLEKQVLISKRLNPGTRVTIDMKQENFTEEELSKIINTTDEQYTLGRVISPQNIKKEGYYWGHHVRLVNSMDEIASTCEYKDTKTYDYSILLSDFGEQFPSPTDPMLNNAKRYNHLLIIFANNHKKFNPADRLNSEVLIPDTHINTLFNFNNVPIRFEENLFVTLSKLKNIFYY</sequence>
<evidence type="ECO:0000313" key="5">
    <source>
        <dbReference type="Proteomes" id="UP000001064"/>
    </source>
</evidence>
<dbReference type="CDD" id="cd18086">
    <property type="entry name" value="HsC9orf114-like"/>
    <property type="match status" value="1"/>
</dbReference>
<keyword evidence="2" id="KW-0175">Coiled coil</keyword>
<feature type="coiled-coil region" evidence="2">
    <location>
        <begin position="118"/>
        <end position="152"/>
    </location>
</feature>
<dbReference type="InterPro" id="IPR003750">
    <property type="entry name" value="Put_MeTrfase-C9orf114-like"/>
</dbReference>
<dbReference type="VEuPathDB" id="AmoebaDB:DICPUDRAFT_150135"/>
<organism evidence="4 5">
    <name type="scientific">Dictyostelium purpureum</name>
    <name type="common">Slime mold</name>
    <dbReference type="NCBI Taxonomy" id="5786"/>
    <lineage>
        <taxon>Eukaryota</taxon>
        <taxon>Amoebozoa</taxon>
        <taxon>Evosea</taxon>
        <taxon>Eumycetozoa</taxon>
        <taxon>Dictyostelia</taxon>
        <taxon>Dictyosteliales</taxon>
        <taxon>Dictyosteliaceae</taxon>
        <taxon>Dictyostelium</taxon>
    </lineage>
</organism>
<evidence type="ECO:0000256" key="2">
    <source>
        <dbReference type="SAM" id="Coils"/>
    </source>
</evidence>
<dbReference type="Gene3D" id="2.40.50.140">
    <property type="entry name" value="Nucleic acid-binding proteins"/>
    <property type="match status" value="1"/>
</dbReference>
<comment type="similarity">
    <text evidence="1">Belongs to the class IV-like SAM-binding methyltransferase superfamily.</text>
</comment>
<dbReference type="SUPFAM" id="SSF50249">
    <property type="entry name" value="Nucleic acid-binding proteins"/>
    <property type="match status" value="1"/>
</dbReference>
<name>F0ZFJ2_DICPU</name>
<dbReference type="PANTHER" id="PTHR12150:SF13">
    <property type="entry name" value="METHYLTRANSFERASE C9ORF114-RELATED"/>
    <property type="match status" value="1"/>
</dbReference>
<dbReference type="KEGG" id="dpp:DICPUDRAFT_150135"/>
<evidence type="ECO:0000256" key="1">
    <source>
        <dbReference type="ARBA" id="ARBA00009841"/>
    </source>
</evidence>
<feature type="region of interest" description="Disordered" evidence="3">
    <location>
        <begin position="1"/>
        <end position="20"/>
    </location>
</feature>
<evidence type="ECO:0000313" key="4">
    <source>
        <dbReference type="EMBL" id="EGC37304.1"/>
    </source>
</evidence>
<gene>
    <name evidence="4" type="ORF">DICPUDRAFT_150135</name>
</gene>
<reference evidence="5" key="1">
    <citation type="journal article" date="2011" name="Genome Biol.">
        <title>Comparative genomics of the social amoebae Dictyostelium discoideum and Dictyostelium purpureum.</title>
        <authorList>
            <consortium name="US DOE Joint Genome Institute (JGI-PGF)"/>
            <person name="Sucgang R."/>
            <person name="Kuo A."/>
            <person name="Tian X."/>
            <person name="Salerno W."/>
            <person name="Parikh A."/>
            <person name="Feasley C.L."/>
            <person name="Dalin E."/>
            <person name="Tu H."/>
            <person name="Huang E."/>
            <person name="Barry K."/>
            <person name="Lindquist E."/>
            <person name="Shapiro H."/>
            <person name="Bruce D."/>
            <person name="Schmutz J."/>
            <person name="Salamov A."/>
            <person name="Fey P."/>
            <person name="Gaudet P."/>
            <person name="Anjard C."/>
            <person name="Babu M.M."/>
            <person name="Basu S."/>
            <person name="Bushmanova Y."/>
            <person name="van der Wel H."/>
            <person name="Katoh-Kurasawa M."/>
            <person name="Dinh C."/>
            <person name="Coutinho P.M."/>
            <person name="Saito T."/>
            <person name="Elias M."/>
            <person name="Schaap P."/>
            <person name="Kay R.R."/>
            <person name="Henrissat B."/>
            <person name="Eichinger L."/>
            <person name="Rivero F."/>
            <person name="Putnam N.H."/>
            <person name="West C.M."/>
            <person name="Loomis W.F."/>
            <person name="Chisholm R.L."/>
            <person name="Shaulsky G."/>
            <person name="Strassmann J.E."/>
            <person name="Queller D.C."/>
            <person name="Kuspa A."/>
            <person name="Grigoriev I.V."/>
        </authorList>
    </citation>
    <scope>NUCLEOTIDE SEQUENCE [LARGE SCALE GENOMIC DNA]</scope>
    <source>
        <strain evidence="5">QSDP1</strain>
    </source>
</reference>
<dbReference type="EMBL" id="GL871003">
    <property type="protein sequence ID" value="EGC37304.1"/>
    <property type="molecule type" value="Genomic_DNA"/>
</dbReference>
<protein>
    <submittedName>
        <fullName evidence="4">Uncharacterized protein</fullName>
    </submittedName>
</protein>
<dbReference type="GeneID" id="10500126"/>
<dbReference type="eggNOG" id="KOG3925">
    <property type="taxonomic scope" value="Eukaryota"/>
</dbReference>
<dbReference type="RefSeq" id="XP_003286192.1">
    <property type="nucleotide sequence ID" value="XM_003286144.1"/>
</dbReference>
<dbReference type="FunCoup" id="F0ZFJ2">
    <property type="interactions" value="210"/>
</dbReference>
<dbReference type="SUPFAM" id="SSF75217">
    <property type="entry name" value="alpha/beta knot"/>
    <property type="match status" value="1"/>
</dbReference>
<accession>F0ZFJ2</accession>
<dbReference type="Gene3D" id="3.40.1280.10">
    <property type="match status" value="1"/>
</dbReference>
<dbReference type="OMA" id="RQVTMNK"/>
<dbReference type="STRING" id="5786.F0ZFJ2"/>